<dbReference type="InterPro" id="IPR050177">
    <property type="entry name" value="Lipid_A_modif_metabolic_enz"/>
</dbReference>
<evidence type="ECO:0000313" key="2">
    <source>
        <dbReference type="EMBL" id="CAB4218861.1"/>
    </source>
</evidence>
<dbReference type="InterPro" id="IPR036291">
    <property type="entry name" value="NAD(P)-bd_dom_sf"/>
</dbReference>
<dbReference type="Pfam" id="PF01370">
    <property type="entry name" value="Epimerase"/>
    <property type="match status" value="1"/>
</dbReference>
<sequence>MTQKVTVTGGAGFIGSHLVDLLLQEGYAVTVIDDLSSGKSKNLPKDKVDLRVYDIADDPKKIATIIKGSECVFHLAALTSVQGSLEDPKPYNQVNITGTVNMLEACRIAEVKKFVFSSSSSVYGNTLITPTSEQVEPDPISPYALSKQIGEQYCKLYSHNYGIVTTCLRYFNVFGERTNPKSSYRSVIPIFLENSKLGKKLPIVNDGNQTRDFIHVKDVARANFLAMSSKFLHSVINIGSGKSLSVNQIASMLGGETESIGFRLEPKASLANIDRADSILSWKPEINFETWINGQNK</sequence>
<dbReference type="Gene3D" id="3.40.50.720">
    <property type="entry name" value="NAD(P)-binding Rossmann-like Domain"/>
    <property type="match status" value="1"/>
</dbReference>
<proteinExistence type="predicted"/>
<dbReference type="SUPFAM" id="SSF51735">
    <property type="entry name" value="NAD(P)-binding Rossmann-fold domains"/>
    <property type="match status" value="1"/>
</dbReference>
<dbReference type="PANTHER" id="PTHR43245:SF13">
    <property type="entry name" value="UDP-D-APIOSE_UDP-D-XYLOSE SYNTHASE 2"/>
    <property type="match status" value="1"/>
</dbReference>
<feature type="domain" description="NAD-dependent epimerase/dehydratase" evidence="1">
    <location>
        <begin position="5"/>
        <end position="239"/>
    </location>
</feature>
<organism evidence="2">
    <name type="scientific">uncultured Caudovirales phage</name>
    <dbReference type="NCBI Taxonomy" id="2100421"/>
    <lineage>
        <taxon>Viruses</taxon>
        <taxon>Duplodnaviria</taxon>
        <taxon>Heunggongvirae</taxon>
        <taxon>Uroviricota</taxon>
        <taxon>Caudoviricetes</taxon>
        <taxon>Peduoviridae</taxon>
        <taxon>Maltschvirus</taxon>
        <taxon>Maltschvirus maltsch</taxon>
    </lineage>
</organism>
<dbReference type="EMBL" id="LR797474">
    <property type="protein sequence ID" value="CAB4218861.1"/>
    <property type="molecule type" value="Genomic_DNA"/>
</dbReference>
<dbReference type="PANTHER" id="PTHR43245">
    <property type="entry name" value="BIFUNCTIONAL POLYMYXIN RESISTANCE PROTEIN ARNA"/>
    <property type="match status" value="1"/>
</dbReference>
<evidence type="ECO:0000259" key="1">
    <source>
        <dbReference type="Pfam" id="PF01370"/>
    </source>
</evidence>
<accession>A0A6J5SW54</accession>
<protein>
    <submittedName>
        <fullName evidence="2">WcaG Nucleoside-diphosphate-sugar epimerases</fullName>
    </submittedName>
</protein>
<name>A0A6J5SW54_9CAUD</name>
<dbReference type="InterPro" id="IPR001509">
    <property type="entry name" value="Epimerase_deHydtase"/>
</dbReference>
<gene>
    <name evidence="2" type="ORF">UFOVP1604_50</name>
</gene>
<reference evidence="2" key="1">
    <citation type="submission" date="2020-05" db="EMBL/GenBank/DDBJ databases">
        <authorList>
            <person name="Chiriac C."/>
            <person name="Salcher M."/>
            <person name="Ghai R."/>
            <person name="Kavagutti S V."/>
        </authorList>
    </citation>
    <scope>NUCLEOTIDE SEQUENCE</scope>
</reference>